<gene>
    <name evidence="2" type="ORF">G7Y89_g3658</name>
</gene>
<reference evidence="2 3" key="1">
    <citation type="submission" date="2020-03" db="EMBL/GenBank/DDBJ databases">
        <title>Draft Genome Sequence of Cudoniella acicularis.</title>
        <authorList>
            <person name="Buettner E."/>
            <person name="Kellner H."/>
        </authorList>
    </citation>
    <scope>NUCLEOTIDE SEQUENCE [LARGE SCALE GENOMIC DNA]</scope>
    <source>
        <strain evidence="2 3">DSM 108380</strain>
    </source>
</reference>
<protein>
    <submittedName>
        <fullName evidence="2">Uncharacterized protein</fullName>
    </submittedName>
</protein>
<dbReference type="Proteomes" id="UP000566819">
    <property type="component" value="Unassembled WGS sequence"/>
</dbReference>
<accession>A0A8H4RS95</accession>
<dbReference type="AlphaFoldDB" id="A0A8H4RS95"/>
<feature type="region of interest" description="Disordered" evidence="1">
    <location>
        <begin position="238"/>
        <end position="294"/>
    </location>
</feature>
<proteinExistence type="predicted"/>
<keyword evidence="3" id="KW-1185">Reference proteome</keyword>
<feature type="compositionally biased region" description="Polar residues" evidence="1">
    <location>
        <begin position="126"/>
        <end position="138"/>
    </location>
</feature>
<sequence>MSDYTPRSWGPYGRARRNGDNPNQQGGPSRQSNGNLVGDVANQLQGMMQGVMQEIQQSHAPGDTHSFSLDFGGTQGGPPQSYGQPRGGGYRPEYPPQGGFQPSNGYGASPPGASPYGGYRQREPQYPSQPQGGFQPTRNGGAPRIRTATESRQRDDIIREYMHQNPGANRLTVEMAFDHDTGTVGSNDVRQLTEEQRREREQTIQDYMAEHPGTPRSIVEQAMELNLRRAQGATGGFEGFIQSSRPSRRGGPSAVNVEFDDEGPPRRQPFREQMLPDSGYGYNQPPLSNRGNPADIARARESVIRNFLRTNPGASLQEAEQAYQELLRNGGI</sequence>
<comment type="caution">
    <text evidence="2">The sequence shown here is derived from an EMBL/GenBank/DDBJ whole genome shotgun (WGS) entry which is preliminary data.</text>
</comment>
<organism evidence="2 3">
    <name type="scientific">Cudoniella acicularis</name>
    <dbReference type="NCBI Taxonomy" id="354080"/>
    <lineage>
        <taxon>Eukaryota</taxon>
        <taxon>Fungi</taxon>
        <taxon>Dikarya</taxon>
        <taxon>Ascomycota</taxon>
        <taxon>Pezizomycotina</taxon>
        <taxon>Leotiomycetes</taxon>
        <taxon>Helotiales</taxon>
        <taxon>Tricladiaceae</taxon>
        <taxon>Cudoniella</taxon>
    </lineage>
</organism>
<feature type="region of interest" description="Disordered" evidence="1">
    <location>
        <begin position="1"/>
        <end position="153"/>
    </location>
</feature>
<name>A0A8H4RS95_9HELO</name>
<evidence type="ECO:0000313" key="3">
    <source>
        <dbReference type="Proteomes" id="UP000566819"/>
    </source>
</evidence>
<feature type="compositionally biased region" description="Polar residues" evidence="1">
    <location>
        <begin position="20"/>
        <end position="35"/>
    </location>
</feature>
<dbReference type="EMBL" id="JAAMPI010000184">
    <property type="protein sequence ID" value="KAF4634443.1"/>
    <property type="molecule type" value="Genomic_DNA"/>
</dbReference>
<evidence type="ECO:0000256" key="1">
    <source>
        <dbReference type="SAM" id="MobiDB-lite"/>
    </source>
</evidence>
<feature type="compositionally biased region" description="Low complexity" evidence="1">
    <location>
        <begin position="243"/>
        <end position="253"/>
    </location>
</feature>
<evidence type="ECO:0000313" key="2">
    <source>
        <dbReference type="EMBL" id="KAF4634443.1"/>
    </source>
</evidence>
<feature type="compositionally biased region" description="Low complexity" evidence="1">
    <location>
        <begin position="105"/>
        <end position="119"/>
    </location>
</feature>